<dbReference type="InterPro" id="IPR050641">
    <property type="entry name" value="RIFMO-like"/>
</dbReference>
<sequence length="415" mass="46048">MAARQSPIPYKEPNMSYDESIAIVGRPVGLTTALTLARRGVPCVVFESADEIAREQRGAAFHPPTLEIFRKLGIEADLTRMGIRIPVWQMRDSSQGVYAEFDLGTLSALTDFPFRFHLPQHYLSSLLLDVLRTLPNVELRFGEKLESVSTDGASATLKLRSAQGSSKVRVPWVVGADGARSMVRKSAGFGFEGFTWREKFLVTNVAMPMEPLGYTGTAYVSDPDHWAVVLKLYDDSHPDLWRVAMPADPDVDDAVLLAPANVQARLRETLGVDMHFPLAYSGTYRVHQRVADTFVRGRILLAGDAAHINNPIGGFGLNGGVHDAFNLGTKLAEVWHGRAGAELLELYSRQRRTVAVEVVQKNSIRNKKTMEERDPQVRRQNQQALHAISLDPDKSREFLLDSSMIASIRRADAIT</sequence>
<feature type="domain" description="FAD-binding" evidence="4">
    <location>
        <begin position="21"/>
        <end position="361"/>
    </location>
</feature>
<dbReference type="Gene3D" id="3.50.50.60">
    <property type="entry name" value="FAD/NAD(P)-binding domain"/>
    <property type="match status" value="1"/>
</dbReference>
<gene>
    <name evidence="5" type="ORF">OR16_41799</name>
</gene>
<reference evidence="5 6" key="1">
    <citation type="journal article" date="2012" name="J. Bacteriol.">
        <title>De Novo Genome Project of Cupriavidus basilensis OR16.</title>
        <authorList>
            <person name="Cserhati M."/>
            <person name="Kriszt B."/>
            <person name="Szoboszlay S."/>
            <person name="Toth A."/>
            <person name="Szabo I."/>
            <person name="Tancsics A."/>
            <person name="Nagy I."/>
            <person name="Horvath B."/>
            <person name="Nagy I."/>
            <person name="Kukolya J."/>
        </authorList>
    </citation>
    <scope>NUCLEOTIDE SEQUENCE [LARGE SCALE GENOMIC DNA]</scope>
    <source>
        <strain evidence="5 6">OR16</strain>
    </source>
</reference>
<dbReference type="Pfam" id="PF01494">
    <property type="entry name" value="FAD_binding_3"/>
    <property type="match status" value="1"/>
</dbReference>
<evidence type="ECO:0000313" key="6">
    <source>
        <dbReference type="Proteomes" id="UP000005808"/>
    </source>
</evidence>
<evidence type="ECO:0000313" key="5">
    <source>
        <dbReference type="EMBL" id="EHP37625.1"/>
    </source>
</evidence>
<dbReference type="PRINTS" id="PR00420">
    <property type="entry name" value="RNGMNOXGNASE"/>
</dbReference>
<dbReference type="AlphaFoldDB" id="H1SIN2"/>
<dbReference type="SUPFAM" id="SSF51905">
    <property type="entry name" value="FAD/NAD(P)-binding domain"/>
    <property type="match status" value="1"/>
</dbReference>
<evidence type="ECO:0000256" key="1">
    <source>
        <dbReference type="ARBA" id="ARBA00001974"/>
    </source>
</evidence>
<organism evidence="5 6">
    <name type="scientific">Cupriavidus basilensis OR16</name>
    <dbReference type="NCBI Taxonomy" id="1127483"/>
    <lineage>
        <taxon>Bacteria</taxon>
        <taxon>Pseudomonadati</taxon>
        <taxon>Pseudomonadota</taxon>
        <taxon>Betaproteobacteria</taxon>
        <taxon>Burkholderiales</taxon>
        <taxon>Burkholderiaceae</taxon>
        <taxon>Cupriavidus</taxon>
    </lineage>
</organism>
<keyword evidence="5" id="KW-0560">Oxidoreductase</keyword>
<evidence type="ECO:0000256" key="3">
    <source>
        <dbReference type="ARBA" id="ARBA00022827"/>
    </source>
</evidence>
<keyword evidence="3" id="KW-0274">FAD</keyword>
<keyword evidence="5" id="KW-0503">Monooxygenase</keyword>
<dbReference type="Gene3D" id="3.30.70.2450">
    <property type="match status" value="1"/>
</dbReference>
<proteinExistence type="predicted"/>
<evidence type="ECO:0000259" key="4">
    <source>
        <dbReference type="Pfam" id="PF01494"/>
    </source>
</evidence>
<comment type="cofactor">
    <cofactor evidence="1">
        <name>FAD</name>
        <dbReference type="ChEBI" id="CHEBI:57692"/>
    </cofactor>
</comment>
<dbReference type="PANTHER" id="PTHR43004:SF19">
    <property type="entry name" value="BINDING MONOOXYGENASE, PUTATIVE (JCVI)-RELATED"/>
    <property type="match status" value="1"/>
</dbReference>
<dbReference type="PATRIC" id="fig|1127483.3.peg.8279"/>
<dbReference type="Proteomes" id="UP000005808">
    <property type="component" value="Unassembled WGS sequence"/>
</dbReference>
<name>H1SIN2_9BURK</name>
<dbReference type="GO" id="GO:0071949">
    <property type="term" value="F:FAD binding"/>
    <property type="evidence" value="ECO:0007669"/>
    <property type="project" value="InterPro"/>
</dbReference>
<accession>H1SIN2</accession>
<dbReference type="InterPro" id="IPR002938">
    <property type="entry name" value="FAD-bd"/>
</dbReference>
<comment type="caution">
    <text evidence="5">The sequence shown here is derived from an EMBL/GenBank/DDBJ whole genome shotgun (WGS) entry which is preliminary data.</text>
</comment>
<protein>
    <submittedName>
        <fullName evidence="5">Putative monooxygenase</fullName>
    </submittedName>
</protein>
<dbReference type="EMBL" id="AHJE01000235">
    <property type="protein sequence ID" value="EHP37625.1"/>
    <property type="molecule type" value="Genomic_DNA"/>
</dbReference>
<dbReference type="PANTHER" id="PTHR43004">
    <property type="entry name" value="TRK SYSTEM POTASSIUM UPTAKE PROTEIN"/>
    <property type="match status" value="1"/>
</dbReference>
<dbReference type="GO" id="GO:0016709">
    <property type="term" value="F:oxidoreductase activity, acting on paired donors, with incorporation or reduction of molecular oxygen, NAD(P)H as one donor, and incorporation of one atom of oxygen"/>
    <property type="evidence" value="ECO:0007669"/>
    <property type="project" value="UniProtKB-ARBA"/>
</dbReference>
<evidence type="ECO:0000256" key="2">
    <source>
        <dbReference type="ARBA" id="ARBA00022630"/>
    </source>
</evidence>
<dbReference type="InterPro" id="IPR036188">
    <property type="entry name" value="FAD/NAD-bd_sf"/>
</dbReference>
<keyword evidence="2" id="KW-0285">Flavoprotein</keyword>